<sequence>MIYMEACQVIKETLSLTQVEIDGVMQYLLELGLIEVEQVKIAPRIIKKVISIPETDKFLERIQEYAKEWNPEKGAFIQDLEFIDLNDFSKVCGIATDDFIQKCAAKEFPADLLYLHKAGAIAWADEHVGSKNTEES</sequence>
<comment type="caution">
    <text evidence="1">The sequence shown here is derived from an EMBL/GenBank/DDBJ whole genome shotgun (WGS) entry which is preliminary data.</text>
</comment>
<name>A0A1V1PFU1_9BACT</name>
<dbReference type="AlphaFoldDB" id="A0A1V1PFU1"/>
<evidence type="ECO:0000313" key="1">
    <source>
        <dbReference type="EMBL" id="ETR73535.1"/>
    </source>
</evidence>
<reference evidence="2" key="1">
    <citation type="submission" date="2012-11" db="EMBL/GenBank/DDBJ databases">
        <authorList>
            <person name="Lucero-Rivera Y.E."/>
            <person name="Tovar-Ramirez D."/>
        </authorList>
    </citation>
    <scope>NUCLEOTIDE SEQUENCE [LARGE SCALE GENOMIC DNA]</scope>
    <source>
        <strain evidence="2">Araruama</strain>
    </source>
</reference>
<evidence type="ECO:0000313" key="2">
    <source>
        <dbReference type="Proteomes" id="UP000189670"/>
    </source>
</evidence>
<gene>
    <name evidence="1" type="ORF">OMM_06867</name>
</gene>
<protein>
    <submittedName>
        <fullName evidence="1">Uncharacterized protein</fullName>
    </submittedName>
</protein>
<accession>A0A1V1PFU1</accession>
<organism evidence="1 2">
    <name type="scientific">Candidatus Magnetoglobus multicellularis str. Araruama</name>
    <dbReference type="NCBI Taxonomy" id="890399"/>
    <lineage>
        <taxon>Bacteria</taxon>
        <taxon>Pseudomonadati</taxon>
        <taxon>Thermodesulfobacteriota</taxon>
        <taxon>Desulfobacteria</taxon>
        <taxon>Desulfobacterales</taxon>
        <taxon>Desulfobacteraceae</taxon>
        <taxon>Candidatus Magnetoglobus</taxon>
    </lineage>
</organism>
<proteinExistence type="predicted"/>
<dbReference type="EMBL" id="ATBP01000053">
    <property type="protein sequence ID" value="ETR73535.1"/>
    <property type="molecule type" value="Genomic_DNA"/>
</dbReference>
<dbReference type="Proteomes" id="UP000189670">
    <property type="component" value="Unassembled WGS sequence"/>
</dbReference>